<evidence type="ECO:0000256" key="1">
    <source>
        <dbReference type="ARBA" id="ARBA00023002"/>
    </source>
</evidence>
<dbReference type="SUPFAM" id="SSF51735">
    <property type="entry name" value="NAD(P)-binding Rossmann-fold domains"/>
    <property type="match status" value="1"/>
</dbReference>
<name>A0A7G9S256_9MICO</name>
<dbReference type="PANTHER" id="PTHR43333">
    <property type="entry name" value="2-HACID_DH_C DOMAIN-CONTAINING PROTEIN"/>
    <property type="match status" value="1"/>
</dbReference>
<sequence length="317" mass="34025">MQNLVLSLPSDPGLKDALVDALGEGSNVEIVDWDLDSPAPRDHIDIVVPPYWGGVKPFTRLADISTQLVQWQSIGYNGMERYLPEGRVVANATTVHEASTAELALALMLAAQRGLPKFITDGLEHKWDLVSYPSLADRKVLLIGYGGVGKAIEARLAGFETTVTRVARSARDEVNQAGETVHVHGFNELHDLLAEAEIAVIGLPLTDETRGIIGAAELAAMPDGALMVNVGRGPIMQTEALIAELESGRLRAAVDVTEKEPLPADDPLWDAPNVLITPHVGGDSSAMLPRMVALIKRQIGHLQAGTTPENIVLGEWK</sequence>
<dbReference type="KEGG" id="ldn:H9L06_06270"/>
<keyword evidence="2" id="KW-0520">NAD</keyword>
<dbReference type="RefSeq" id="WP_187554402.1">
    <property type="nucleotide sequence ID" value="NZ_CP060716.1"/>
</dbReference>
<dbReference type="PANTHER" id="PTHR43333:SF1">
    <property type="entry name" value="D-ISOMER SPECIFIC 2-HYDROXYACID DEHYDROGENASE NAD-BINDING DOMAIN-CONTAINING PROTEIN"/>
    <property type="match status" value="1"/>
</dbReference>
<evidence type="ECO:0000313" key="4">
    <source>
        <dbReference type="EMBL" id="QNN61931.1"/>
    </source>
</evidence>
<dbReference type="Gene3D" id="3.40.50.720">
    <property type="entry name" value="NAD(P)-binding Rossmann-like Domain"/>
    <property type="match status" value="2"/>
</dbReference>
<dbReference type="InterPro" id="IPR036291">
    <property type="entry name" value="NAD(P)-bd_dom_sf"/>
</dbReference>
<dbReference type="GO" id="GO:0016491">
    <property type="term" value="F:oxidoreductase activity"/>
    <property type="evidence" value="ECO:0007669"/>
    <property type="project" value="UniProtKB-KW"/>
</dbReference>
<dbReference type="GO" id="GO:0051287">
    <property type="term" value="F:NAD binding"/>
    <property type="evidence" value="ECO:0007669"/>
    <property type="project" value="InterPro"/>
</dbReference>
<organism evidence="4 5">
    <name type="scientific">Leucobacter denitrificans</name>
    <dbReference type="NCBI Taxonomy" id="683042"/>
    <lineage>
        <taxon>Bacteria</taxon>
        <taxon>Bacillati</taxon>
        <taxon>Actinomycetota</taxon>
        <taxon>Actinomycetes</taxon>
        <taxon>Micrococcales</taxon>
        <taxon>Microbacteriaceae</taxon>
        <taxon>Leucobacter</taxon>
    </lineage>
</organism>
<feature type="domain" description="D-isomer specific 2-hydroxyacid dehydrogenase NAD-binding" evidence="3">
    <location>
        <begin position="105"/>
        <end position="281"/>
    </location>
</feature>
<keyword evidence="1" id="KW-0560">Oxidoreductase</keyword>
<protein>
    <submittedName>
        <fullName evidence="4">2-hydroxyacid dehydrogenase</fullName>
    </submittedName>
</protein>
<dbReference type="EMBL" id="CP060716">
    <property type="protein sequence ID" value="QNN61931.1"/>
    <property type="molecule type" value="Genomic_DNA"/>
</dbReference>
<reference evidence="4 5" key="1">
    <citation type="submission" date="2020-08" db="EMBL/GenBank/DDBJ databases">
        <title>Genome sequence of Leucobacter denitrificans KACC 14055T.</title>
        <authorList>
            <person name="Hyun D.-W."/>
            <person name="Bae J.-W."/>
        </authorList>
    </citation>
    <scope>NUCLEOTIDE SEQUENCE [LARGE SCALE GENOMIC DNA]</scope>
    <source>
        <strain evidence="4 5">KACC 14055</strain>
    </source>
</reference>
<evidence type="ECO:0000313" key="5">
    <source>
        <dbReference type="Proteomes" id="UP000515934"/>
    </source>
</evidence>
<proteinExistence type="predicted"/>
<dbReference type="InterPro" id="IPR006140">
    <property type="entry name" value="D-isomer_DH_NAD-bd"/>
</dbReference>
<dbReference type="Pfam" id="PF02826">
    <property type="entry name" value="2-Hacid_dh_C"/>
    <property type="match status" value="1"/>
</dbReference>
<dbReference type="AlphaFoldDB" id="A0A7G9S256"/>
<evidence type="ECO:0000259" key="3">
    <source>
        <dbReference type="Pfam" id="PF02826"/>
    </source>
</evidence>
<keyword evidence="5" id="KW-1185">Reference proteome</keyword>
<dbReference type="Proteomes" id="UP000515934">
    <property type="component" value="Chromosome"/>
</dbReference>
<accession>A0A7G9S256</accession>
<evidence type="ECO:0000256" key="2">
    <source>
        <dbReference type="ARBA" id="ARBA00023027"/>
    </source>
</evidence>
<gene>
    <name evidence="4" type="ORF">H9L06_06270</name>
</gene>
<dbReference type="CDD" id="cd12166">
    <property type="entry name" value="2-Hacid_dh_7"/>
    <property type="match status" value="1"/>
</dbReference>